<dbReference type="GO" id="GO:0044718">
    <property type="term" value="P:siderophore transmembrane transport"/>
    <property type="evidence" value="ECO:0007669"/>
    <property type="project" value="TreeGrafter"/>
</dbReference>
<feature type="domain" description="TonB-dependent receptor plug" evidence="13">
    <location>
        <begin position="66"/>
        <end position="172"/>
    </location>
</feature>
<proteinExistence type="inferred from homology"/>
<dbReference type="InterPro" id="IPR039426">
    <property type="entry name" value="TonB-dep_rcpt-like"/>
</dbReference>
<evidence type="ECO:0000313" key="15">
    <source>
        <dbReference type="Proteomes" id="UP001179121"/>
    </source>
</evidence>
<dbReference type="Proteomes" id="UP001179121">
    <property type="component" value="Chromosome"/>
</dbReference>
<evidence type="ECO:0000259" key="12">
    <source>
        <dbReference type="Pfam" id="PF00593"/>
    </source>
</evidence>
<keyword evidence="2" id="KW-0813">Transport</keyword>
<dbReference type="GO" id="GO:0015344">
    <property type="term" value="F:siderophore uptake transmembrane transporter activity"/>
    <property type="evidence" value="ECO:0007669"/>
    <property type="project" value="TreeGrafter"/>
</dbReference>
<evidence type="ECO:0000256" key="7">
    <source>
        <dbReference type="ARBA" id="ARBA00023136"/>
    </source>
</evidence>
<dbReference type="EMBL" id="OX365700">
    <property type="protein sequence ID" value="CAI4030521.1"/>
    <property type="molecule type" value="Genomic_DNA"/>
</dbReference>
<reference evidence="14" key="1">
    <citation type="submission" date="2022-10" db="EMBL/GenBank/DDBJ databases">
        <authorList>
            <person name="Koch H."/>
        </authorList>
    </citation>
    <scope>NUCLEOTIDE SEQUENCE</scope>
    <source>
        <strain evidence="14">DNF</strain>
    </source>
</reference>
<dbReference type="InterPro" id="IPR012910">
    <property type="entry name" value="Plug_dom"/>
</dbReference>
<feature type="chain" id="PRO_5041668827" evidence="11">
    <location>
        <begin position="33"/>
        <end position="752"/>
    </location>
</feature>
<evidence type="ECO:0000256" key="1">
    <source>
        <dbReference type="ARBA" id="ARBA00004571"/>
    </source>
</evidence>
<keyword evidence="5 11" id="KW-0732">Signal</keyword>
<dbReference type="InterPro" id="IPR037066">
    <property type="entry name" value="Plug_dom_sf"/>
</dbReference>
<sequence>MMNGALGRGCRWALLAAAVTCVCMSFPSEVWSASEEAPLVEVAPVEVRGQRIENVNDVKKEFARRPASNILIEEKQITESRALNLQDVLQFAPGVRFQSRFGADEGQFQIRGTSLRNNFHHRGINILINGIFFGDADGFSDFESIDLLAYERIEVYKGANALRYGANAIGGAINFVPRTGYSASQLQMRFIGGSFGMVSGQVSSGKVTQPFKVGHMDATMDYYVSVSANHQDGFQSNSQQSRERVNANIGLQLGSHQEMRTYFLQANVAERLPGALTTAQLFADRRQAGGQTTPPLPPPFFACVQNNQTCNWGRYYNLQRIGMAYRNEFAANQFLEIIPYYSYQYLDHPIFQTIKQDNNNVGGEVRYRNANHLFGRPNVFVVGVQPRYGDQHQWRLVNINGNNGAMTQNAHIRTTYFGAYAEDQFDATEALTIVLGGRWDYSGRQANIQNFGPAGNPFDPSIPSVLTNTQQPLQHFDAINPKLGFVYRTSSHAQLYFNASRAYEAPLNVELTSANNPDGSPNTGFLNLDAQRAWQFEIGHRGKAANGRYFWDITAYDLEMQKEIITNLINNNNTFRNANATRHTGVEAGGAVVVARGLWANGPGQEADQVTMRAAYTWSLFKFTDDVYGATTTGGPNVLIARSGNRIAGAPEHSLAYEVRYDHPKGWWVAPNFEWVPSGFYVNYLNTVKNPSYFVLHLKSGWNITPHLTLYAEARNLTDKTYAGAVTVNDPLFRYANVAQGISGYAGLEYKF</sequence>
<gene>
    <name evidence="14" type="ORF">DNFV4_00949</name>
</gene>
<feature type="signal peptide" evidence="11">
    <location>
        <begin position="1"/>
        <end position="32"/>
    </location>
</feature>
<dbReference type="Gene3D" id="2.170.130.10">
    <property type="entry name" value="TonB-dependent receptor, plug domain"/>
    <property type="match status" value="1"/>
</dbReference>
<dbReference type="PANTHER" id="PTHR30069">
    <property type="entry name" value="TONB-DEPENDENT OUTER MEMBRANE RECEPTOR"/>
    <property type="match status" value="1"/>
</dbReference>
<accession>A0AA86MWV0</accession>
<keyword evidence="8 14" id="KW-0675">Receptor</keyword>
<dbReference type="PANTHER" id="PTHR30069:SF29">
    <property type="entry name" value="HEMOGLOBIN AND HEMOGLOBIN-HAPTOGLOBIN-BINDING PROTEIN 1-RELATED"/>
    <property type="match status" value="1"/>
</dbReference>
<comment type="subcellular location">
    <subcellularLocation>
        <location evidence="1">Cell outer membrane</location>
        <topology evidence="1">Multi-pass membrane protein</topology>
    </subcellularLocation>
</comment>
<name>A0AA86MWV0_9BACT</name>
<evidence type="ECO:0000256" key="10">
    <source>
        <dbReference type="RuleBase" id="RU003357"/>
    </source>
</evidence>
<keyword evidence="3" id="KW-1134">Transmembrane beta strand</keyword>
<evidence type="ECO:0000256" key="11">
    <source>
        <dbReference type="SAM" id="SignalP"/>
    </source>
</evidence>
<dbReference type="Gene3D" id="2.40.170.20">
    <property type="entry name" value="TonB-dependent receptor, beta-barrel domain"/>
    <property type="match status" value="1"/>
</dbReference>
<dbReference type="InterPro" id="IPR000531">
    <property type="entry name" value="Beta-barrel_TonB"/>
</dbReference>
<keyword evidence="6 10" id="KW-0798">TonB box</keyword>
<evidence type="ECO:0000256" key="9">
    <source>
        <dbReference type="ARBA" id="ARBA00023237"/>
    </source>
</evidence>
<evidence type="ECO:0000313" key="14">
    <source>
        <dbReference type="EMBL" id="CAI4030521.1"/>
    </source>
</evidence>
<dbReference type="GO" id="GO:0009279">
    <property type="term" value="C:cell outer membrane"/>
    <property type="evidence" value="ECO:0007669"/>
    <property type="project" value="UniProtKB-SubCell"/>
</dbReference>
<feature type="domain" description="TonB-dependent receptor-like beta-barrel" evidence="12">
    <location>
        <begin position="316"/>
        <end position="717"/>
    </location>
</feature>
<dbReference type="KEGG" id="nti:DNFV4_00949"/>
<protein>
    <submittedName>
        <fullName evidence="14">TonB-dependent receptor</fullName>
    </submittedName>
</protein>
<evidence type="ECO:0000256" key="2">
    <source>
        <dbReference type="ARBA" id="ARBA00022448"/>
    </source>
</evidence>
<dbReference type="Pfam" id="PF00593">
    <property type="entry name" value="TonB_dep_Rec_b-barrel"/>
    <property type="match status" value="1"/>
</dbReference>
<keyword evidence="7 10" id="KW-0472">Membrane</keyword>
<keyword evidence="4" id="KW-0812">Transmembrane</keyword>
<evidence type="ECO:0000256" key="5">
    <source>
        <dbReference type="ARBA" id="ARBA00022729"/>
    </source>
</evidence>
<evidence type="ECO:0000256" key="3">
    <source>
        <dbReference type="ARBA" id="ARBA00022452"/>
    </source>
</evidence>
<organism evidence="14 15">
    <name type="scientific">Nitrospira tepida</name>
    <dbReference type="NCBI Taxonomy" id="2973512"/>
    <lineage>
        <taxon>Bacteria</taxon>
        <taxon>Pseudomonadati</taxon>
        <taxon>Nitrospirota</taxon>
        <taxon>Nitrospiria</taxon>
        <taxon>Nitrospirales</taxon>
        <taxon>Nitrospiraceae</taxon>
        <taxon>Nitrospira</taxon>
    </lineage>
</organism>
<dbReference type="SUPFAM" id="SSF56935">
    <property type="entry name" value="Porins"/>
    <property type="match status" value="1"/>
</dbReference>
<evidence type="ECO:0000259" key="13">
    <source>
        <dbReference type="Pfam" id="PF07715"/>
    </source>
</evidence>
<keyword evidence="9" id="KW-0998">Cell outer membrane</keyword>
<keyword evidence="15" id="KW-1185">Reference proteome</keyword>
<evidence type="ECO:0000256" key="6">
    <source>
        <dbReference type="ARBA" id="ARBA00023077"/>
    </source>
</evidence>
<dbReference type="Pfam" id="PF07715">
    <property type="entry name" value="Plug"/>
    <property type="match status" value="1"/>
</dbReference>
<evidence type="ECO:0000256" key="4">
    <source>
        <dbReference type="ARBA" id="ARBA00022692"/>
    </source>
</evidence>
<dbReference type="InterPro" id="IPR036942">
    <property type="entry name" value="Beta-barrel_TonB_sf"/>
</dbReference>
<evidence type="ECO:0000256" key="8">
    <source>
        <dbReference type="ARBA" id="ARBA00023170"/>
    </source>
</evidence>
<dbReference type="AlphaFoldDB" id="A0AA86MWV0"/>
<comment type="similarity">
    <text evidence="10">Belongs to the TonB-dependent receptor family.</text>
</comment>